<evidence type="ECO:0000256" key="10">
    <source>
        <dbReference type="ARBA" id="ARBA00023004"/>
    </source>
</evidence>
<proteinExistence type="inferred from homology"/>
<dbReference type="EMBL" id="CAADFG010000162">
    <property type="protein sequence ID" value="VFJ99429.1"/>
    <property type="molecule type" value="Genomic_DNA"/>
</dbReference>
<gene>
    <name evidence="13" type="ORF">BECKH772A_GA0070896_101622</name>
    <name evidence="14" type="ORF">BECKH772B_GA0070898_102372</name>
    <name evidence="15" type="ORF">BECKH772C_GA0070978_101552</name>
</gene>
<dbReference type="InterPro" id="IPR010466">
    <property type="entry name" value="DUF1058"/>
</dbReference>
<evidence type="ECO:0000256" key="6">
    <source>
        <dbReference type="ARBA" id="ARBA00022692"/>
    </source>
</evidence>
<evidence type="ECO:0000256" key="5">
    <source>
        <dbReference type="ARBA" id="ARBA00022617"/>
    </source>
</evidence>
<evidence type="ECO:0000256" key="9">
    <source>
        <dbReference type="ARBA" id="ARBA00022989"/>
    </source>
</evidence>
<dbReference type="GO" id="GO:0046872">
    <property type="term" value="F:metal ion binding"/>
    <property type="evidence" value="ECO:0007669"/>
    <property type="project" value="UniProtKB-KW"/>
</dbReference>
<dbReference type="SUPFAM" id="SSF48695">
    <property type="entry name" value="Multiheme cytochromes"/>
    <property type="match status" value="1"/>
</dbReference>
<dbReference type="InterPro" id="IPR005126">
    <property type="entry name" value="NapC/NirT_cyt_c_N"/>
</dbReference>
<keyword evidence="5" id="KW-0349">Heme</keyword>
<reference evidence="14" key="1">
    <citation type="submission" date="2019-02" db="EMBL/GenBank/DDBJ databases">
        <authorList>
            <person name="Gruber-Vodicka R. H."/>
            <person name="Seah K. B. B."/>
        </authorList>
    </citation>
    <scope>NUCLEOTIDE SEQUENCE</scope>
    <source>
        <strain evidence="15">BECK_SA2B12</strain>
        <strain evidence="13">BECK_SA2B15</strain>
        <strain evidence="14">BECK_SA2B20</strain>
    </source>
</reference>
<evidence type="ECO:0000256" key="8">
    <source>
        <dbReference type="ARBA" id="ARBA00022982"/>
    </source>
</evidence>
<accession>A0A450V9V1</accession>
<keyword evidence="7" id="KW-0479">Metal-binding</keyword>
<keyword evidence="10" id="KW-0408">Iron</keyword>
<evidence type="ECO:0000256" key="1">
    <source>
        <dbReference type="ARBA" id="ARBA00004236"/>
    </source>
</evidence>
<evidence type="ECO:0000313" key="15">
    <source>
        <dbReference type="EMBL" id="VFK03981.1"/>
    </source>
</evidence>
<protein>
    <submittedName>
        <fullName evidence="14">Trimethylamine-N-oxide reductase (Cytochrome c), cytochrome c-type subunit TorC</fullName>
    </submittedName>
</protein>
<keyword evidence="3" id="KW-0813">Transport</keyword>
<dbReference type="Pfam" id="PF06347">
    <property type="entry name" value="SH3_4"/>
    <property type="match status" value="1"/>
</dbReference>
<keyword evidence="6" id="KW-0812">Transmembrane</keyword>
<dbReference type="InterPro" id="IPR038266">
    <property type="entry name" value="NapC/NirT_cytc_sf"/>
</dbReference>
<comment type="similarity">
    <text evidence="2">Belongs to the NapC/NirT/NrfH family.</text>
</comment>
<dbReference type="AlphaFoldDB" id="A0A450V9V1"/>
<dbReference type="InterPro" id="IPR036280">
    <property type="entry name" value="Multihaem_cyt_sf"/>
</dbReference>
<dbReference type="GO" id="GO:0009055">
    <property type="term" value="F:electron transfer activity"/>
    <property type="evidence" value="ECO:0007669"/>
    <property type="project" value="TreeGrafter"/>
</dbReference>
<keyword evidence="8" id="KW-0249">Electron transport</keyword>
<feature type="domain" description="NapC/NirT cytochrome c N-terminal" evidence="12">
    <location>
        <begin position="1"/>
        <end position="129"/>
    </location>
</feature>
<evidence type="ECO:0000256" key="2">
    <source>
        <dbReference type="ARBA" id="ARBA00007395"/>
    </source>
</evidence>
<evidence type="ECO:0000256" key="7">
    <source>
        <dbReference type="ARBA" id="ARBA00022723"/>
    </source>
</evidence>
<dbReference type="GO" id="GO:0005886">
    <property type="term" value="C:plasma membrane"/>
    <property type="evidence" value="ECO:0007669"/>
    <property type="project" value="UniProtKB-SubCell"/>
</dbReference>
<dbReference type="PANTHER" id="PTHR30333:SF1">
    <property type="entry name" value="CYTOCHROME C-TYPE PROTEIN NAPC"/>
    <property type="match status" value="1"/>
</dbReference>
<keyword evidence="9" id="KW-1133">Transmembrane helix</keyword>
<keyword evidence="4" id="KW-1003">Cell membrane</keyword>
<dbReference type="EMBL" id="CAADFJ010000155">
    <property type="protein sequence ID" value="VFK03981.1"/>
    <property type="molecule type" value="Genomic_DNA"/>
</dbReference>
<keyword evidence="11" id="KW-0472">Membrane</keyword>
<dbReference type="InterPro" id="IPR051174">
    <property type="entry name" value="Cytochrome_c-type_ET"/>
</dbReference>
<evidence type="ECO:0000256" key="4">
    <source>
        <dbReference type="ARBA" id="ARBA00022475"/>
    </source>
</evidence>
<name>A0A450V9V1_9GAMM</name>
<dbReference type="GO" id="GO:0009061">
    <property type="term" value="P:anaerobic respiration"/>
    <property type="evidence" value="ECO:0007669"/>
    <property type="project" value="TreeGrafter"/>
</dbReference>
<comment type="subcellular location">
    <subcellularLocation>
        <location evidence="1">Cell membrane</location>
    </subcellularLocation>
</comment>
<dbReference type="Pfam" id="PF03264">
    <property type="entry name" value="Cytochrom_NNT"/>
    <property type="match status" value="1"/>
</dbReference>
<sequence length="329" mass="37636">MRTVAEEYRRSPFYENNLGLRVPCADCHVPKPLVAKPWRKMKASREVYHKVMGTMDTPEKFEARRIMLAGNEWKRFRESDSRECRHCHSYAAMTIDEQPNDAHCRHPVAMDEGYTCIDCHKGFVHRLPNLEGEIQKAGERFEAALAADTLAGNALYVARTAALHSEPRAEQSIIAELEPGTPVTVLARNDGWFRVRVQGRQYQSNYRTLYEMGDHIAPLALGRDEILTTTDEPAIRDSATGLDWRPADLEGWVSRQALTSEISSLWDYGKALYQNGCVRCHVVFSPSDFWATQWKNHIRNMRRKVDLGTEQTNILLGYLQHHAKPQGQI</sequence>
<evidence type="ECO:0000259" key="12">
    <source>
        <dbReference type="Pfam" id="PF03264"/>
    </source>
</evidence>
<dbReference type="EMBL" id="CAADFI010000237">
    <property type="protein sequence ID" value="VFK01560.1"/>
    <property type="molecule type" value="Genomic_DNA"/>
</dbReference>
<dbReference type="Gene3D" id="2.30.30.40">
    <property type="entry name" value="SH3 Domains"/>
    <property type="match status" value="1"/>
</dbReference>
<evidence type="ECO:0000256" key="11">
    <source>
        <dbReference type="ARBA" id="ARBA00023136"/>
    </source>
</evidence>
<evidence type="ECO:0000313" key="14">
    <source>
        <dbReference type="EMBL" id="VFK01560.1"/>
    </source>
</evidence>
<evidence type="ECO:0000313" key="13">
    <source>
        <dbReference type="EMBL" id="VFJ99429.1"/>
    </source>
</evidence>
<organism evidence="14">
    <name type="scientific">Candidatus Kentrum eta</name>
    <dbReference type="NCBI Taxonomy" id="2126337"/>
    <lineage>
        <taxon>Bacteria</taxon>
        <taxon>Pseudomonadati</taxon>
        <taxon>Pseudomonadota</taxon>
        <taxon>Gammaproteobacteria</taxon>
        <taxon>Candidatus Kentrum</taxon>
    </lineage>
</organism>
<evidence type="ECO:0000256" key="3">
    <source>
        <dbReference type="ARBA" id="ARBA00022448"/>
    </source>
</evidence>
<dbReference type="Gene3D" id="1.10.3820.10">
    <property type="entry name" value="Di-heme elbow motif domain"/>
    <property type="match status" value="1"/>
</dbReference>
<dbReference type="PANTHER" id="PTHR30333">
    <property type="entry name" value="CYTOCHROME C-TYPE PROTEIN"/>
    <property type="match status" value="1"/>
</dbReference>